<comment type="subcellular location">
    <subcellularLocation>
        <location evidence="1">Membrane</location>
        <topology evidence="1">Multi-pass membrane protein</topology>
    </subcellularLocation>
</comment>
<feature type="compositionally biased region" description="Basic and acidic residues" evidence="5">
    <location>
        <begin position="44"/>
        <end position="54"/>
    </location>
</feature>
<feature type="transmembrane region" description="Helical" evidence="6">
    <location>
        <begin position="100"/>
        <end position="120"/>
    </location>
</feature>
<dbReference type="Pfam" id="PF00520">
    <property type="entry name" value="Ion_trans"/>
    <property type="match status" value="1"/>
</dbReference>
<dbReference type="PANTHER" id="PTHR10037:SF292">
    <property type="entry name" value="SODIUM CHANNEL PROTEIN"/>
    <property type="match status" value="1"/>
</dbReference>
<keyword evidence="2 6" id="KW-0812">Transmembrane</keyword>
<accession>A0ABV0MR86</accession>
<name>A0ABV0MR86_9TELE</name>
<evidence type="ECO:0000256" key="4">
    <source>
        <dbReference type="ARBA" id="ARBA00023136"/>
    </source>
</evidence>
<evidence type="ECO:0000256" key="1">
    <source>
        <dbReference type="ARBA" id="ARBA00004141"/>
    </source>
</evidence>
<keyword evidence="9" id="KW-1185">Reference proteome</keyword>
<keyword evidence="3 6" id="KW-1133">Transmembrane helix</keyword>
<evidence type="ECO:0000256" key="5">
    <source>
        <dbReference type="SAM" id="MobiDB-lite"/>
    </source>
</evidence>
<dbReference type="InterPro" id="IPR043203">
    <property type="entry name" value="VGCC_Ca_Na"/>
</dbReference>
<dbReference type="InterPro" id="IPR005821">
    <property type="entry name" value="Ion_trans_dom"/>
</dbReference>
<dbReference type="Gene3D" id="1.10.287.70">
    <property type="match status" value="1"/>
</dbReference>
<evidence type="ECO:0000313" key="9">
    <source>
        <dbReference type="Proteomes" id="UP001476798"/>
    </source>
</evidence>
<evidence type="ECO:0000256" key="3">
    <source>
        <dbReference type="ARBA" id="ARBA00022989"/>
    </source>
</evidence>
<proteinExistence type="predicted"/>
<protein>
    <recommendedName>
        <fullName evidence="7">Ion transport domain-containing protein</fullName>
    </recommendedName>
</protein>
<dbReference type="PANTHER" id="PTHR10037">
    <property type="entry name" value="VOLTAGE-GATED CATION CHANNEL CALCIUM AND SODIUM"/>
    <property type="match status" value="1"/>
</dbReference>
<evidence type="ECO:0000259" key="7">
    <source>
        <dbReference type="Pfam" id="PF00520"/>
    </source>
</evidence>
<feature type="compositionally biased region" description="Basic and acidic residues" evidence="5">
    <location>
        <begin position="28"/>
        <end position="38"/>
    </location>
</feature>
<feature type="domain" description="Ion transport" evidence="7">
    <location>
        <begin position="183"/>
        <end position="249"/>
    </location>
</feature>
<evidence type="ECO:0000313" key="8">
    <source>
        <dbReference type="EMBL" id="MEQ2161631.1"/>
    </source>
</evidence>
<keyword evidence="4 6" id="KW-0472">Membrane</keyword>
<reference evidence="8 9" key="1">
    <citation type="submission" date="2021-06" db="EMBL/GenBank/DDBJ databases">
        <authorList>
            <person name="Palmer J.M."/>
        </authorList>
    </citation>
    <scope>NUCLEOTIDE SEQUENCE [LARGE SCALE GENOMIC DNA]</scope>
    <source>
        <strain evidence="8 9">GA_2019</strain>
        <tissue evidence="8">Muscle</tissue>
    </source>
</reference>
<sequence>MLLPTGPDGLRRFTRESLAALEQRIAEEQAKGSKDCTEAQKNAETTKPRPDLEAGKQLPRIFGDIPADLVGVPLEDIDPFYYKNQKMADREIESILQRTVIPACYFIMFTILTNCFFMAMSDPPTWTKYLDDFCRITKNVHLHWYLHFRVGNKDFCERILFSAVHLPERPMELAGLHRHCHGVSLKTIVGALIQSVRKLADVMILTVFCLSVFALIGLQLFMGLLRQKCVRSLDHCINSSYSPNTTFICHNRTWSSPADFLSNEGQP</sequence>
<comment type="caution">
    <text evidence="8">The sequence shown here is derived from an EMBL/GenBank/DDBJ whole genome shotgun (WGS) entry which is preliminary data.</text>
</comment>
<dbReference type="Proteomes" id="UP001476798">
    <property type="component" value="Unassembled WGS sequence"/>
</dbReference>
<gene>
    <name evidence="8" type="ORF">GOODEAATRI_011389</name>
</gene>
<evidence type="ECO:0000256" key="6">
    <source>
        <dbReference type="SAM" id="Phobius"/>
    </source>
</evidence>
<feature type="region of interest" description="Disordered" evidence="5">
    <location>
        <begin position="28"/>
        <end position="54"/>
    </location>
</feature>
<evidence type="ECO:0000256" key="2">
    <source>
        <dbReference type="ARBA" id="ARBA00022692"/>
    </source>
</evidence>
<organism evidence="8 9">
    <name type="scientific">Goodea atripinnis</name>
    <dbReference type="NCBI Taxonomy" id="208336"/>
    <lineage>
        <taxon>Eukaryota</taxon>
        <taxon>Metazoa</taxon>
        <taxon>Chordata</taxon>
        <taxon>Craniata</taxon>
        <taxon>Vertebrata</taxon>
        <taxon>Euteleostomi</taxon>
        <taxon>Actinopterygii</taxon>
        <taxon>Neopterygii</taxon>
        <taxon>Teleostei</taxon>
        <taxon>Neoteleostei</taxon>
        <taxon>Acanthomorphata</taxon>
        <taxon>Ovalentaria</taxon>
        <taxon>Atherinomorphae</taxon>
        <taxon>Cyprinodontiformes</taxon>
        <taxon>Goodeidae</taxon>
        <taxon>Goodea</taxon>
    </lineage>
</organism>
<dbReference type="EMBL" id="JAHRIO010010693">
    <property type="protein sequence ID" value="MEQ2161631.1"/>
    <property type="molecule type" value="Genomic_DNA"/>
</dbReference>
<feature type="transmembrane region" description="Helical" evidence="6">
    <location>
        <begin position="202"/>
        <end position="225"/>
    </location>
</feature>